<name>A0ABW4FVL8_9PSEU</name>
<feature type="domain" description="Glycosyltransferase subfamily 4-like N-terminal" evidence="4">
    <location>
        <begin position="31"/>
        <end position="178"/>
    </location>
</feature>
<protein>
    <submittedName>
        <fullName evidence="5">Glycosyltransferase family 4 protein</fullName>
    </submittedName>
</protein>
<keyword evidence="6" id="KW-1185">Reference proteome</keyword>
<evidence type="ECO:0000313" key="5">
    <source>
        <dbReference type="EMBL" id="MFD1534119.1"/>
    </source>
</evidence>
<dbReference type="SUPFAM" id="SSF53756">
    <property type="entry name" value="UDP-Glycosyltransferase/glycogen phosphorylase"/>
    <property type="match status" value="1"/>
</dbReference>
<dbReference type="Pfam" id="PF00534">
    <property type="entry name" value="Glycos_transf_1"/>
    <property type="match status" value="1"/>
</dbReference>
<evidence type="ECO:0000259" key="4">
    <source>
        <dbReference type="Pfam" id="PF13579"/>
    </source>
</evidence>
<dbReference type="RefSeq" id="WP_343974162.1">
    <property type="nucleotide sequence ID" value="NZ_BAAAJG010000005.1"/>
</dbReference>
<keyword evidence="2" id="KW-0808">Transferase</keyword>
<feature type="domain" description="Glycosyl transferase family 1" evidence="3">
    <location>
        <begin position="194"/>
        <end position="356"/>
    </location>
</feature>
<dbReference type="InterPro" id="IPR001296">
    <property type="entry name" value="Glyco_trans_1"/>
</dbReference>
<organism evidence="5 6">
    <name type="scientific">Pseudonocardia aurantiaca</name>
    <dbReference type="NCBI Taxonomy" id="75290"/>
    <lineage>
        <taxon>Bacteria</taxon>
        <taxon>Bacillati</taxon>
        <taxon>Actinomycetota</taxon>
        <taxon>Actinomycetes</taxon>
        <taxon>Pseudonocardiales</taxon>
        <taxon>Pseudonocardiaceae</taxon>
        <taxon>Pseudonocardia</taxon>
    </lineage>
</organism>
<dbReference type="Pfam" id="PF13579">
    <property type="entry name" value="Glyco_trans_4_4"/>
    <property type="match status" value="1"/>
</dbReference>
<evidence type="ECO:0000259" key="3">
    <source>
        <dbReference type="Pfam" id="PF00534"/>
    </source>
</evidence>
<dbReference type="Proteomes" id="UP001597145">
    <property type="component" value="Unassembled WGS sequence"/>
</dbReference>
<comment type="caution">
    <text evidence="5">The sequence shown here is derived from an EMBL/GenBank/DDBJ whole genome shotgun (WGS) entry which is preliminary data.</text>
</comment>
<dbReference type="CDD" id="cd03794">
    <property type="entry name" value="GT4_WbuB-like"/>
    <property type="match status" value="1"/>
</dbReference>
<dbReference type="InterPro" id="IPR028098">
    <property type="entry name" value="Glyco_trans_4-like_N"/>
</dbReference>
<dbReference type="PANTHER" id="PTHR12526:SF629">
    <property type="entry name" value="TEICHURONIC ACID BIOSYNTHESIS GLYCOSYLTRANSFERASE TUAH-RELATED"/>
    <property type="match status" value="1"/>
</dbReference>
<evidence type="ECO:0000313" key="6">
    <source>
        <dbReference type="Proteomes" id="UP001597145"/>
    </source>
</evidence>
<reference evidence="6" key="1">
    <citation type="journal article" date="2019" name="Int. J. Syst. Evol. Microbiol.">
        <title>The Global Catalogue of Microorganisms (GCM) 10K type strain sequencing project: providing services to taxonomists for standard genome sequencing and annotation.</title>
        <authorList>
            <consortium name="The Broad Institute Genomics Platform"/>
            <consortium name="The Broad Institute Genome Sequencing Center for Infectious Disease"/>
            <person name="Wu L."/>
            <person name="Ma J."/>
        </authorList>
    </citation>
    <scope>NUCLEOTIDE SEQUENCE [LARGE SCALE GENOMIC DNA]</scope>
    <source>
        <strain evidence="6">JCM 12165</strain>
    </source>
</reference>
<proteinExistence type="predicted"/>
<accession>A0ABW4FVL8</accession>
<dbReference type="Gene3D" id="3.40.50.2000">
    <property type="entry name" value="Glycogen Phosphorylase B"/>
    <property type="match status" value="2"/>
</dbReference>
<dbReference type="PANTHER" id="PTHR12526">
    <property type="entry name" value="GLYCOSYLTRANSFERASE"/>
    <property type="match status" value="1"/>
</dbReference>
<sequence>MGGPSAAGPGAAQPRFRHLTSVHEVDDSRILHRECASLARAGHDVAVIAGRPPSAPVDGVRVVGVGRCRNRLDRMTRIAWRLLRAARREQADVCHLHDPELLWIGVLLKLGGCRVVYDVHEDVPKQIMSKFWIPRWARRALSLAAWVAEGICARIFDAVVAATPSIAERFPAGKTVVVQNFPSAAAARPLDDALPFSERPYAFAYTGGLTEVQGVRQIMAIATILPRELTGVLAGWFDAAELEGEVRASAGWRRVEHLGEIPPEAVLDVLRSARCGIVVDHPISNYLDSYSTKMFEYMACGIPVVCSDFPLWERIVGEADCGVLVDPLDPPAAAAAIEQLAKDPDEARRLGENGRRAVLERFNWEAEYSTLDALYRRLA</sequence>
<evidence type="ECO:0000256" key="1">
    <source>
        <dbReference type="ARBA" id="ARBA00022676"/>
    </source>
</evidence>
<evidence type="ECO:0000256" key="2">
    <source>
        <dbReference type="ARBA" id="ARBA00022679"/>
    </source>
</evidence>
<keyword evidence="1" id="KW-0328">Glycosyltransferase</keyword>
<gene>
    <name evidence="5" type="ORF">ACFSCY_32345</name>
</gene>
<dbReference type="EMBL" id="JBHUCP010000028">
    <property type="protein sequence ID" value="MFD1534119.1"/>
    <property type="molecule type" value="Genomic_DNA"/>
</dbReference>